<organism evidence="5 6">
    <name type="scientific">Aspergillus avenaceus</name>
    <dbReference type="NCBI Taxonomy" id="36643"/>
    <lineage>
        <taxon>Eukaryota</taxon>
        <taxon>Fungi</taxon>
        <taxon>Dikarya</taxon>
        <taxon>Ascomycota</taxon>
        <taxon>Pezizomycotina</taxon>
        <taxon>Eurotiomycetes</taxon>
        <taxon>Eurotiomycetidae</taxon>
        <taxon>Eurotiales</taxon>
        <taxon>Aspergillaceae</taxon>
        <taxon>Aspergillus</taxon>
        <taxon>Aspergillus subgen. Circumdati</taxon>
    </lineage>
</organism>
<sequence length="272" mass="29466">MDFAAWEAAVNPKVQGALNMSNAFQQKDLEIFVMVSSVSSLCGNAGQTNYCAANGFLATFAAQRRAMGLPASVAILGPVNDIGYVAGASEAVHRQLDKYHSYRLSEAELHTTFAEAIIASRLQSGVSPEIMTGLRYADLSAPEEDRAPWVANPRLSHLVTDSKSMKLASTATDFNTPLRDRIDAAEIADDAFQAIVGSLAVRLGQMAQKPSNEINPDLTLVAHGMDSIMTVEVRAWFLKELQGDISVLQTLGNYSLADICHEVLERHNEVRA</sequence>
<dbReference type="Proteomes" id="UP000325780">
    <property type="component" value="Unassembled WGS sequence"/>
</dbReference>
<name>A0A5N6U3V1_ASPAV</name>
<dbReference type="InterPro" id="IPR036291">
    <property type="entry name" value="NAD(P)-bd_dom_sf"/>
</dbReference>
<dbReference type="PANTHER" id="PTHR43775">
    <property type="entry name" value="FATTY ACID SYNTHASE"/>
    <property type="match status" value="1"/>
</dbReference>
<evidence type="ECO:0000256" key="3">
    <source>
        <dbReference type="ARBA" id="ARBA00022679"/>
    </source>
</evidence>
<dbReference type="SMART" id="SM00823">
    <property type="entry name" value="PKS_PP"/>
    <property type="match status" value="1"/>
</dbReference>
<dbReference type="InterPro" id="IPR057326">
    <property type="entry name" value="KR_dom"/>
</dbReference>
<feature type="domain" description="Carrier" evidence="4">
    <location>
        <begin position="190"/>
        <end position="267"/>
    </location>
</feature>
<dbReference type="InterPro" id="IPR020806">
    <property type="entry name" value="PKS_PP-bd"/>
</dbReference>
<keyword evidence="1" id="KW-0596">Phosphopantetheine</keyword>
<dbReference type="AlphaFoldDB" id="A0A5N6U3V1"/>
<evidence type="ECO:0000259" key="4">
    <source>
        <dbReference type="PROSITE" id="PS50075"/>
    </source>
</evidence>
<dbReference type="Pfam" id="PF08659">
    <property type="entry name" value="KR"/>
    <property type="match status" value="1"/>
</dbReference>
<dbReference type="InterPro" id="IPR050091">
    <property type="entry name" value="PKS_NRPS_Biosynth_Enz"/>
</dbReference>
<evidence type="ECO:0000256" key="2">
    <source>
        <dbReference type="ARBA" id="ARBA00022553"/>
    </source>
</evidence>
<gene>
    <name evidence="5" type="ORF">BDV25DRAFT_137061</name>
</gene>
<dbReference type="Gene3D" id="3.40.50.720">
    <property type="entry name" value="NAD(P)-binding Rossmann-like Domain"/>
    <property type="match status" value="1"/>
</dbReference>
<dbReference type="GO" id="GO:0044550">
    <property type="term" value="P:secondary metabolite biosynthetic process"/>
    <property type="evidence" value="ECO:0007669"/>
    <property type="project" value="TreeGrafter"/>
</dbReference>
<dbReference type="SUPFAM" id="SSF47336">
    <property type="entry name" value="ACP-like"/>
    <property type="match status" value="1"/>
</dbReference>
<proteinExistence type="predicted"/>
<evidence type="ECO:0000256" key="1">
    <source>
        <dbReference type="ARBA" id="ARBA00022450"/>
    </source>
</evidence>
<dbReference type="GO" id="GO:0006633">
    <property type="term" value="P:fatty acid biosynthetic process"/>
    <property type="evidence" value="ECO:0007669"/>
    <property type="project" value="TreeGrafter"/>
</dbReference>
<accession>A0A5N6U3V1</accession>
<dbReference type="SMART" id="SM00822">
    <property type="entry name" value="PKS_KR"/>
    <property type="match status" value="1"/>
</dbReference>
<dbReference type="Pfam" id="PF00550">
    <property type="entry name" value="PP-binding"/>
    <property type="match status" value="1"/>
</dbReference>
<protein>
    <submittedName>
        <fullName evidence="5">KR domain-containing protein</fullName>
    </submittedName>
</protein>
<dbReference type="PANTHER" id="PTHR43775:SF20">
    <property type="entry name" value="HYBRID PKS-NRPS SYNTHETASE APDA"/>
    <property type="match status" value="1"/>
</dbReference>
<dbReference type="InterPro" id="IPR013968">
    <property type="entry name" value="PKS_KR"/>
</dbReference>
<dbReference type="PROSITE" id="PS50075">
    <property type="entry name" value="CARRIER"/>
    <property type="match status" value="1"/>
</dbReference>
<dbReference type="EMBL" id="ML742041">
    <property type="protein sequence ID" value="KAE8153305.1"/>
    <property type="molecule type" value="Genomic_DNA"/>
</dbReference>
<evidence type="ECO:0000313" key="6">
    <source>
        <dbReference type="Proteomes" id="UP000325780"/>
    </source>
</evidence>
<dbReference type="GO" id="GO:0031177">
    <property type="term" value="F:phosphopantetheine binding"/>
    <property type="evidence" value="ECO:0007669"/>
    <property type="project" value="InterPro"/>
</dbReference>
<reference evidence="5 6" key="1">
    <citation type="submission" date="2019-04" db="EMBL/GenBank/DDBJ databases">
        <title>Friends and foes A comparative genomics study of 23 Aspergillus species from section Flavi.</title>
        <authorList>
            <consortium name="DOE Joint Genome Institute"/>
            <person name="Kjaerbolling I."/>
            <person name="Vesth T."/>
            <person name="Frisvad J.C."/>
            <person name="Nybo J.L."/>
            <person name="Theobald S."/>
            <person name="Kildgaard S."/>
            <person name="Isbrandt T."/>
            <person name="Kuo A."/>
            <person name="Sato A."/>
            <person name="Lyhne E.K."/>
            <person name="Kogle M.E."/>
            <person name="Wiebenga A."/>
            <person name="Kun R.S."/>
            <person name="Lubbers R.J."/>
            <person name="Makela M.R."/>
            <person name="Barry K."/>
            <person name="Chovatia M."/>
            <person name="Clum A."/>
            <person name="Daum C."/>
            <person name="Haridas S."/>
            <person name="He G."/>
            <person name="LaButti K."/>
            <person name="Lipzen A."/>
            <person name="Mondo S."/>
            <person name="Riley R."/>
            <person name="Salamov A."/>
            <person name="Simmons B.A."/>
            <person name="Magnuson J.K."/>
            <person name="Henrissat B."/>
            <person name="Mortensen U.H."/>
            <person name="Larsen T.O."/>
            <person name="Devries R.P."/>
            <person name="Grigoriev I.V."/>
            <person name="Machida M."/>
            <person name="Baker S.E."/>
            <person name="Andersen M.R."/>
        </authorList>
    </citation>
    <scope>NUCLEOTIDE SEQUENCE [LARGE SCALE GENOMIC DNA]</scope>
    <source>
        <strain evidence="5 6">IBT 18842</strain>
    </source>
</reference>
<dbReference type="InterPro" id="IPR036736">
    <property type="entry name" value="ACP-like_sf"/>
</dbReference>
<keyword evidence="3" id="KW-0808">Transferase</keyword>
<keyword evidence="6" id="KW-1185">Reference proteome</keyword>
<keyword evidence="2" id="KW-0597">Phosphoprotein</keyword>
<dbReference type="SUPFAM" id="SSF51735">
    <property type="entry name" value="NAD(P)-binding Rossmann-fold domains"/>
    <property type="match status" value="1"/>
</dbReference>
<evidence type="ECO:0000313" key="5">
    <source>
        <dbReference type="EMBL" id="KAE8153305.1"/>
    </source>
</evidence>
<dbReference type="GO" id="GO:0004312">
    <property type="term" value="F:fatty acid synthase activity"/>
    <property type="evidence" value="ECO:0007669"/>
    <property type="project" value="TreeGrafter"/>
</dbReference>
<dbReference type="InterPro" id="IPR009081">
    <property type="entry name" value="PP-bd_ACP"/>
</dbReference>
<dbReference type="OrthoDB" id="4510909at2759"/>